<dbReference type="EMBL" id="CP093313">
    <property type="protein sequence ID" value="UWZ84676.1"/>
    <property type="molecule type" value="Genomic_DNA"/>
</dbReference>
<dbReference type="AlphaFoldDB" id="A0A9J7BP64"/>
<keyword evidence="3" id="KW-1185">Reference proteome</keyword>
<evidence type="ECO:0000313" key="3">
    <source>
        <dbReference type="Proteomes" id="UP001059380"/>
    </source>
</evidence>
<dbReference type="RefSeq" id="WP_260794182.1">
    <property type="nucleotide sequence ID" value="NZ_CP093313.1"/>
</dbReference>
<accession>A0A9J7BP64</accession>
<dbReference type="Pfam" id="PF21983">
    <property type="entry name" value="NikA-like"/>
    <property type="match status" value="1"/>
</dbReference>
<feature type="region of interest" description="Disordered" evidence="1">
    <location>
        <begin position="55"/>
        <end position="96"/>
    </location>
</feature>
<dbReference type="KEGG" id="orp:MOP44_01775"/>
<name>A0A9J7BP64_9BACT</name>
<dbReference type="InterPro" id="IPR053842">
    <property type="entry name" value="NikA-like"/>
</dbReference>
<organism evidence="2 3">
    <name type="scientific">Occallatibacter riparius</name>
    <dbReference type="NCBI Taxonomy" id="1002689"/>
    <lineage>
        <taxon>Bacteria</taxon>
        <taxon>Pseudomonadati</taxon>
        <taxon>Acidobacteriota</taxon>
        <taxon>Terriglobia</taxon>
        <taxon>Terriglobales</taxon>
        <taxon>Acidobacteriaceae</taxon>
        <taxon>Occallatibacter</taxon>
    </lineage>
</organism>
<feature type="compositionally biased region" description="Polar residues" evidence="1">
    <location>
        <begin position="171"/>
        <end position="182"/>
    </location>
</feature>
<evidence type="ECO:0000256" key="1">
    <source>
        <dbReference type="SAM" id="MobiDB-lite"/>
    </source>
</evidence>
<proteinExistence type="predicted"/>
<sequence>MSAFAQPSPGHRSFAGMLADIASPEKKFPPARDLDGLAEDIATLTYEHALKTHARYRPSSDHALSPEAQPSQPAFPASLPLFDSSPASADLPQRTAPLSAQASSLCTDAAGRKSASVTVRLTRAENDQLRQRAGEAGLTISAYLRSCAFEVESLRTQVKQTIAEMRHTEPTPAQSPQHQSRLTRLFSWKKRSAA</sequence>
<reference evidence="2" key="1">
    <citation type="submission" date="2021-04" db="EMBL/GenBank/DDBJ databases">
        <title>Phylogenetic analysis of Acidobacteriaceae.</title>
        <authorList>
            <person name="Qiu L."/>
            <person name="Zhang Q."/>
        </authorList>
    </citation>
    <scope>NUCLEOTIDE SEQUENCE</scope>
    <source>
        <strain evidence="2">DSM 25168</strain>
    </source>
</reference>
<feature type="region of interest" description="Disordered" evidence="1">
    <location>
        <begin position="167"/>
        <end position="194"/>
    </location>
</feature>
<dbReference type="Proteomes" id="UP001059380">
    <property type="component" value="Chromosome"/>
</dbReference>
<protein>
    <submittedName>
        <fullName evidence="2">Uncharacterized protein</fullName>
    </submittedName>
</protein>
<evidence type="ECO:0000313" key="2">
    <source>
        <dbReference type="EMBL" id="UWZ84676.1"/>
    </source>
</evidence>
<gene>
    <name evidence="2" type="ORF">MOP44_01775</name>
</gene>